<sequence length="93" mass="10709">MVHELLGINLNRVEIRTTDSQGKTQQEELLLSEAHDPFYAEHWMSNFGDLGVAVKQHLENFQEKTKNYNDVKTTEELKNIVESLPQNKQLAAN</sequence>
<dbReference type="OrthoDB" id="10266265at2759"/>
<reference evidence="2" key="1">
    <citation type="submission" date="2013-10" db="EMBL/GenBank/DDBJ databases">
        <title>Genomic analysis of the causative agents of coccidiosis in chickens.</title>
        <authorList>
            <person name="Reid A.J."/>
            <person name="Blake D."/>
            <person name="Billington K."/>
            <person name="Browne H."/>
            <person name="Dunn M."/>
            <person name="Hung S."/>
            <person name="Kawahara F."/>
            <person name="Miranda-Saavedra D."/>
            <person name="Mourier T."/>
            <person name="Nagra H."/>
            <person name="Otto T.D."/>
            <person name="Rawlings N."/>
            <person name="Sanchez A."/>
            <person name="Sanders M."/>
            <person name="Subramaniam C."/>
            <person name="Tay Y."/>
            <person name="Dear P."/>
            <person name="Doerig C."/>
            <person name="Gruber A."/>
            <person name="Parkinson J."/>
            <person name="Shirley M."/>
            <person name="Wan K.L."/>
            <person name="Berriman M."/>
            <person name="Tomley F."/>
            <person name="Pain A."/>
        </authorList>
    </citation>
    <scope>NUCLEOTIDE SEQUENCE [LARGE SCALE GENOMIC DNA]</scope>
    <source>
        <strain evidence="2">Weybridge</strain>
    </source>
</reference>
<accession>U6M1V2</accession>
<dbReference type="AlphaFoldDB" id="U6M1V2"/>
<dbReference type="PANTHER" id="PTHR11679">
    <property type="entry name" value="VESICLE PROTEIN SORTING-ASSOCIATED"/>
    <property type="match status" value="1"/>
</dbReference>
<dbReference type="Pfam" id="PF00995">
    <property type="entry name" value="Sec1"/>
    <property type="match status" value="1"/>
</dbReference>
<dbReference type="RefSeq" id="XP_013334853.1">
    <property type="nucleotide sequence ID" value="XM_013479399.1"/>
</dbReference>
<reference evidence="2" key="2">
    <citation type="submission" date="2013-10" db="EMBL/GenBank/DDBJ databases">
        <authorList>
            <person name="Aslett M."/>
        </authorList>
    </citation>
    <scope>NUCLEOTIDE SEQUENCE [LARGE SCALE GENOMIC DNA]</scope>
    <source>
        <strain evidence="2">Weybridge</strain>
    </source>
</reference>
<organism evidence="2 3">
    <name type="scientific">Eimeria maxima</name>
    <name type="common">Coccidian parasite</name>
    <dbReference type="NCBI Taxonomy" id="5804"/>
    <lineage>
        <taxon>Eukaryota</taxon>
        <taxon>Sar</taxon>
        <taxon>Alveolata</taxon>
        <taxon>Apicomplexa</taxon>
        <taxon>Conoidasida</taxon>
        <taxon>Coccidia</taxon>
        <taxon>Eucoccidiorida</taxon>
        <taxon>Eimeriorina</taxon>
        <taxon>Eimeriidae</taxon>
        <taxon>Eimeria</taxon>
    </lineage>
</organism>
<gene>
    <name evidence="2" type="ORF">EMWEY_00048670</name>
</gene>
<proteinExistence type="inferred from homology"/>
<dbReference type="InterPro" id="IPR043127">
    <property type="entry name" value="Sec-1-like_dom3a"/>
</dbReference>
<evidence type="ECO:0000313" key="2">
    <source>
        <dbReference type="EMBL" id="CDJ58207.1"/>
    </source>
</evidence>
<evidence type="ECO:0000313" key="3">
    <source>
        <dbReference type="Proteomes" id="UP000030763"/>
    </source>
</evidence>
<name>U6M1V2_EIMMA</name>
<dbReference type="Proteomes" id="UP000030763">
    <property type="component" value="Unassembled WGS sequence"/>
</dbReference>
<dbReference type="GeneID" id="25338853"/>
<dbReference type="EMBL" id="HG719527">
    <property type="protein sequence ID" value="CDJ58207.1"/>
    <property type="molecule type" value="Genomic_DNA"/>
</dbReference>
<protein>
    <submittedName>
        <fullName evidence="2">Vacuolar protein sorting-associated protein, putative</fullName>
    </submittedName>
</protein>
<dbReference type="InterPro" id="IPR036045">
    <property type="entry name" value="Sec1-like_sf"/>
</dbReference>
<dbReference type="SUPFAM" id="SSF56815">
    <property type="entry name" value="Sec1/munc18-like (SM) proteins"/>
    <property type="match status" value="1"/>
</dbReference>
<comment type="similarity">
    <text evidence="1">Belongs to the STXBP/unc-18/SEC1 family.</text>
</comment>
<dbReference type="Gene3D" id="3.90.830.10">
    <property type="entry name" value="Syntaxin Binding Protein 1, Chain A, domain 2"/>
    <property type="match status" value="1"/>
</dbReference>
<dbReference type="VEuPathDB" id="ToxoDB:EMWEY_00048670"/>
<evidence type="ECO:0000256" key="1">
    <source>
        <dbReference type="ARBA" id="ARBA00009884"/>
    </source>
</evidence>
<dbReference type="InterPro" id="IPR001619">
    <property type="entry name" value="Sec1-like"/>
</dbReference>
<dbReference type="GO" id="GO:0016192">
    <property type="term" value="P:vesicle-mediated transport"/>
    <property type="evidence" value="ECO:0007669"/>
    <property type="project" value="InterPro"/>
</dbReference>
<keyword evidence="3" id="KW-1185">Reference proteome</keyword>